<dbReference type="InterPro" id="IPR003689">
    <property type="entry name" value="ZIP"/>
</dbReference>
<evidence type="ECO:0000256" key="5">
    <source>
        <dbReference type="ARBA" id="ARBA00023136"/>
    </source>
</evidence>
<evidence type="ECO:0000256" key="4">
    <source>
        <dbReference type="ARBA" id="ARBA00022989"/>
    </source>
</evidence>
<dbReference type="PANTHER" id="PTHR16950:SF25">
    <property type="entry name" value="ZINC TRANSPORTER SLC39A7"/>
    <property type="match status" value="1"/>
</dbReference>
<dbReference type="GO" id="GO:0016020">
    <property type="term" value="C:membrane"/>
    <property type="evidence" value="ECO:0007669"/>
    <property type="project" value="UniProtKB-SubCell"/>
</dbReference>
<evidence type="ECO:0000256" key="7">
    <source>
        <dbReference type="SAM" id="Phobius"/>
    </source>
</evidence>
<dbReference type="PANTHER" id="PTHR16950">
    <property type="entry name" value="ZINC TRANSPORTER SLC39A7 HISTIDINE-RICH MEMBRANE PROTEIN KE4"/>
    <property type="match status" value="1"/>
</dbReference>
<evidence type="ECO:0000256" key="2">
    <source>
        <dbReference type="ARBA" id="ARBA00022448"/>
    </source>
</evidence>
<dbReference type="Pfam" id="PF02535">
    <property type="entry name" value="Zip"/>
    <property type="match status" value="1"/>
</dbReference>
<evidence type="ECO:0000256" key="3">
    <source>
        <dbReference type="ARBA" id="ARBA00022692"/>
    </source>
</evidence>
<evidence type="ECO:0000313" key="8">
    <source>
        <dbReference type="EMBL" id="CAD9685718.1"/>
    </source>
</evidence>
<dbReference type="GO" id="GO:0005385">
    <property type="term" value="F:zinc ion transmembrane transporter activity"/>
    <property type="evidence" value="ECO:0007669"/>
    <property type="project" value="TreeGrafter"/>
</dbReference>
<name>A0A7S2S064_9STRA</name>
<comment type="similarity">
    <text evidence="6">Belongs to the ZIP transporter (TC 2.A.5) family. KE4/Catsup subfamily.</text>
</comment>
<feature type="transmembrane region" description="Helical" evidence="7">
    <location>
        <begin position="165"/>
        <end position="183"/>
    </location>
</feature>
<evidence type="ECO:0000256" key="6">
    <source>
        <dbReference type="ARBA" id="ARBA00038485"/>
    </source>
</evidence>
<keyword evidence="4 7" id="KW-1133">Transmembrane helix</keyword>
<evidence type="ECO:0000256" key="1">
    <source>
        <dbReference type="ARBA" id="ARBA00004141"/>
    </source>
</evidence>
<feature type="transmembrane region" description="Helical" evidence="7">
    <location>
        <begin position="105"/>
        <end position="128"/>
    </location>
</feature>
<protein>
    <submittedName>
        <fullName evidence="8">Uncharacterized protein</fullName>
    </submittedName>
</protein>
<accession>A0A7S2S064</accession>
<dbReference type="GO" id="GO:0006882">
    <property type="term" value="P:intracellular zinc ion homeostasis"/>
    <property type="evidence" value="ECO:0007669"/>
    <property type="project" value="TreeGrafter"/>
</dbReference>
<keyword evidence="5 7" id="KW-0472">Membrane</keyword>
<organism evidence="8">
    <name type="scientific">Rhizochromulina marina</name>
    <dbReference type="NCBI Taxonomy" id="1034831"/>
    <lineage>
        <taxon>Eukaryota</taxon>
        <taxon>Sar</taxon>
        <taxon>Stramenopiles</taxon>
        <taxon>Ochrophyta</taxon>
        <taxon>Dictyochophyceae</taxon>
        <taxon>Rhizochromulinales</taxon>
        <taxon>Rhizochromulina</taxon>
    </lineage>
</organism>
<proteinExistence type="inferred from homology"/>
<dbReference type="EMBL" id="HBHJ01014886">
    <property type="protein sequence ID" value="CAD9685718.1"/>
    <property type="molecule type" value="Transcribed_RNA"/>
</dbReference>
<keyword evidence="2" id="KW-0813">Transport</keyword>
<sequence>MQSHISLTSMWYQIRHLQVRREVAVRKKTDDAPAGLVLQAAAYLNLAADSLHNFTDGVAIAASFMSGGRGLGLATSLSVLVHELPHEIGDFSILRQNGCTKLQAIGLQFCTAIFAFAGTLAGLQFKAFDAHSDLILAVVSGGFVYIATMSVMAELMAHESSLFQSFIEVLAFSFGVALMVLVAELE</sequence>
<feature type="transmembrane region" description="Helical" evidence="7">
    <location>
        <begin position="134"/>
        <end position="153"/>
    </location>
</feature>
<reference evidence="8" key="1">
    <citation type="submission" date="2021-01" db="EMBL/GenBank/DDBJ databases">
        <authorList>
            <person name="Corre E."/>
            <person name="Pelletier E."/>
            <person name="Niang G."/>
            <person name="Scheremetjew M."/>
            <person name="Finn R."/>
            <person name="Kale V."/>
            <person name="Holt S."/>
            <person name="Cochrane G."/>
            <person name="Meng A."/>
            <person name="Brown T."/>
            <person name="Cohen L."/>
        </authorList>
    </citation>
    <scope>NUCLEOTIDE SEQUENCE</scope>
    <source>
        <strain evidence="8">CCMP1243</strain>
    </source>
</reference>
<dbReference type="AlphaFoldDB" id="A0A7S2S064"/>
<gene>
    <name evidence="8" type="ORF">RMAR1173_LOCUS9802</name>
</gene>
<keyword evidence="3 7" id="KW-0812">Transmembrane</keyword>
<comment type="subcellular location">
    <subcellularLocation>
        <location evidence="1">Membrane</location>
        <topology evidence="1">Multi-pass membrane protein</topology>
    </subcellularLocation>
</comment>